<dbReference type="Proteomes" id="UP000035058">
    <property type="component" value="Unassembled WGS sequence"/>
</dbReference>
<gene>
    <name evidence="2" type="ORF">GONAM_52_00570</name>
</gene>
<reference evidence="2 3" key="1">
    <citation type="submission" date="2012-08" db="EMBL/GenBank/DDBJ databases">
        <title>Whole genome shotgun sequence of Gordonia namibiensis NBRC 108229.</title>
        <authorList>
            <person name="Isaki-Nakamura S."/>
            <person name="Hosoyama A."/>
            <person name="Tsuchikane K."/>
            <person name="Katsumata H."/>
            <person name="Baba S."/>
            <person name="Yamazaki S."/>
            <person name="Fujita N."/>
        </authorList>
    </citation>
    <scope>NUCLEOTIDE SEQUENCE [LARGE SCALE GENOMIC DNA]</scope>
    <source>
        <strain evidence="2 3">NBRC 108229</strain>
    </source>
</reference>
<protein>
    <submittedName>
        <fullName evidence="2">Uncharacterized protein</fullName>
    </submittedName>
</protein>
<accession>K6WSE7</accession>
<proteinExistence type="predicted"/>
<keyword evidence="1" id="KW-0812">Transmembrane</keyword>
<feature type="transmembrane region" description="Helical" evidence="1">
    <location>
        <begin position="49"/>
        <end position="70"/>
    </location>
</feature>
<comment type="caution">
    <text evidence="2">The sequence shown here is derived from an EMBL/GenBank/DDBJ whole genome shotgun (WGS) entry which is preliminary data.</text>
</comment>
<keyword evidence="1" id="KW-1133">Transmembrane helix</keyword>
<dbReference type="AlphaFoldDB" id="K6WSE7"/>
<dbReference type="EMBL" id="BAHE01000052">
    <property type="protein sequence ID" value="GAC02311.1"/>
    <property type="molecule type" value="Genomic_DNA"/>
</dbReference>
<sequence>MVTPPSNHLCGFGWSRRGSRPHLRAQGHIAGGGTGGGRAGTLVDMPKNYLVAALTVLAAVLTAGVGVAILRRTRQDPPPVSPTVPRVEEVREALAESTESQAS</sequence>
<keyword evidence="1" id="KW-0472">Membrane</keyword>
<evidence type="ECO:0000256" key="1">
    <source>
        <dbReference type="SAM" id="Phobius"/>
    </source>
</evidence>
<organism evidence="2 3">
    <name type="scientific">Gordonia namibiensis NBRC 108229</name>
    <dbReference type="NCBI Taxonomy" id="1208314"/>
    <lineage>
        <taxon>Bacteria</taxon>
        <taxon>Bacillati</taxon>
        <taxon>Actinomycetota</taxon>
        <taxon>Actinomycetes</taxon>
        <taxon>Mycobacteriales</taxon>
        <taxon>Gordoniaceae</taxon>
        <taxon>Gordonia</taxon>
    </lineage>
</organism>
<evidence type="ECO:0000313" key="3">
    <source>
        <dbReference type="Proteomes" id="UP000035058"/>
    </source>
</evidence>
<name>K6WSE7_9ACTN</name>
<keyword evidence="3" id="KW-1185">Reference proteome</keyword>
<evidence type="ECO:0000313" key="2">
    <source>
        <dbReference type="EMBL" id="GAC02311.1"/>
    </source>
</evidence>